<feature type="region of interest" description="Disordered" evidence="1">
    <location>
        <begin position="1"/>
        <end position="25"/>
    </location>
</feature>
<organism evidence="2 3">
    <name type="scientific">Aspergillus ellipticus CBS 707.79</name>
    <dbReference type="NCBI Taxonomy" id="1448320"/>
    <lineage>
        <taxon>Eukaryota</taxon>
        <taxon>Fungi</taxon>
        <taxon>Dikarya</taxon>
        <taxon>Ascomycota</taxon>
        <taxon>Pezizomycotina</taxon>
        <taxon>Eurotiomycetes</taxon>
        <taxon>Eurotiomycetidae</taxon>
        <taxon>Eurotiales</taxon>
        <taxon>Aspergillaceae</taxon>
        <taxon>Aspergillus</taxon>
        <taxon>Aspergillus subgen. Circumdati</taxon>
    </lineage>
</organism>
<feature type="region of interest" description="Disordered" evidence="1">
    <location>
        <begin position="77"/>
        <end position="105"/>
    </location>
</feature>
<keyword evidence="3" id="KW-1185">Reference proteome</keyword>
<dbReference type="CDD" id="cd00303">
    <property type="entry name" value="retropepsin_like"/>
    <property type="match status" value="1"/>
</dbReference>
<gene>
    <name evidence="2" type="ORF">BO71DRAFT_400781</name>
</gene>
<dbReference type="VEuPathDB" id="FungiDB:BO71DRAFT_400781"/>
<feature type="compositionally biased region" description="Basic residues" evidence="1">
    <location>
        <begin position="1"/>
        <end position="10"/>
    </location>
</feature>
<accession>A0A319D486</accession>
<proteinExistence type="predicted"/>
<dbReference type="EMBL" id="KZ825924">
    <property type="protein sequence ID" value="PYH92130.1"/>
    <property type="molecule type" value="Genomic_DNA"/>
</dbReference>
<protein>
    <submittedName>
        <fullName evidence="2">Uncharacterized protein</fullName>
    </submittedName>
</protein>
<feature type="compositionally biased region" description="Polar residues" evidence="1">
    <location>
        <begin position="90"/>
        <end position="101"/>
    </location>
</feature>
<name>A0A319D486_9EURO</name>
<sequence length="271" mass="31402">MPWRNSRHRTPQNGGKQKNGKRLDVSQWQFHDTDISKHMPRLPQSLKGSNHNFIFRILCSTPEDRHPTSRQEIAEDLHTPPIPPQKSNHRSLTPGSSQNEPTGRVRAVRKSSNGFHHSDDREELTDSLHSMFRAKKNLHHPENYHHLEQCDFIYDIAILTSSNDLLRRRMLVDFETEVNVMDDDIYRRMNVRMQPYYGPAITVLGRSDVKPLGKVQATWSIYGRGKSYSTEFYIIRWASFDVLLGKTSVRELGLYRADPGIATRLRSASQQ</sequence>
<dbReference type="AlphaFoldDB" id="A0A319D486"/>
<dbReference type="OrthoDB" id="4500700at2759"/>
<reference evidence="2 3" key="1">
    <citation type="submission" date="2018-02" db="EMBL/GenBank/DDBJ databases">
        <title>The genomes of Aspergillus section Nigri reveals drivers in fungal speciation.</title>
        <authorList>
            <consortium name="DOE Joint Genome Institute"/>
            <person name="Vesth T.C."/>
            <person name="Nybo J."/>
            <person name="Theobald S."/>
            <person name="Brandl J."/>
            <person name="Frisvad J.C."/>
            <person name="Nielsen K.F."/>
            <person name="Lyhne E.K."/>
            <person name="Kogle M.E."/>
            <person name="Kuo A."/>
            <person name="Riley R."/>
            <person name="Clum A."/>
            <person name="Nolan M."/>
            <person name="Lipzen A."/>
            <person name="Salamov A."/>
            <person name="Henrissat B."/>
            <person name="Wiebenga A."/>
            <person name="De vries R.P."/>
            <person name="Grigoriev I.V."/>
            <person name="Mortensen U.H."/>
            <person name="Andersen M.R."/>
            <person name="Baker S.E."/>
        </authorList>
    </citation>
    <scope>NUCLEOTIDE SEQUENCE [LARGE SCALE GENOMIC DNA]</scope>
    <source>
        <strain evidence="2 3">CBS 707.79</strain>
    </source>
</reference>
<dbReference type="Proteomes" id="UP000247810">
    <property type="component" value="Unassembled WGS sequence"/>
</dbReference>
<evidence type="ECO:0000256" key="1">
    <source>
        <dbReference type="SAM" id="MobiDB-lite"/>
    </source>
</evidence>
<evidence type="ECO:0000313" key="3">
    <source>
        <dbReference type="Proteomes" id="UP000247810"/>
    </source>
</evidence>
<evidence type="ECO:0000313" key="2">
    <source>
        <dbReference type="EMBL" id="PYH92130.1"/>
    </source>
</evidence>